<name>A0ACD4NRI1_9HYPH</name>
<evidence type="ECO:0000313" key="2">
    <source>
        <dbReference type="Proteomes" id="UP001163223"/>
    </source>
</evidence>
<accession>A0ACD4NRI1</accession>
<reference evidence="1" key="1">
    <citation type="submission" date="2022-11" db="EMBL/GenBank/DDBJ databases">
        <title>beta-Carotene-producing bacterium, Jeongeuplla avenae sp. nov., alleviates the salt stress of Arabidopsis seedlings.</title>
        <authorList>
            <person name="Jiang L."/>
            <person name="Lee J."/>
        </authorList>
    </citation>
    <scope>NUCLEOTIDE SEQUENCE</scope>
    <source>
        <strain evidence="1">DY_R2A_6</strain>
    </source>
</reference>
<evidence type="ECO:0000313" key="1">
    <source>
        <dbReference type="EMBL" id="WAJ29535.1"/>
    </source>
</evidence>
<organism evidence="1 2">
    <name type="scientific">Antarcticirhabdus aurantiaca</name>
    <dbReference type="NCBI Taxonomy" id="2606717"/>
    <lineage>
        <taxon>Bacteria</taxon>
        <taxon>Pseudomonadati</taxon>
        <taxon>Pseudomonadota</taxon>
        <taxon>Alphaproteobacteria</taxon>
        <taxon>Hyphomicrobiales</taxon>
        <taxon>Aurantimonadaceae</taxon>
        <taxon>Antarcticirhabdus</taxon>
    </lineage>
</organism>
<dbReference type="EMBL" id="CP113520">
    <property type="protein sequence ID" value="WAJ29535.1"/>
    <property type="molecule type" value="Genomic_DNA"/>
</dbReference>
<protein>
    <submittedName>
        <fullName evidence="1">Uncharacterized protein</fullName>
    </submittedName>
</protein>
<keyword evidence="2" id="KW-1185">Reference proteome</keyword>
<proteinExistence type="predicted"/>
<dbReference type="Proteomes" id="UP001163223">
    <property type="component" value="Chromosome"/>
</dbReference>
<sequence length="113" mass="12058">MAIFVPPSGAPLNLQDELERLRGVVADMEALARGEHPGHALLADAPILDGWALGSRTVPCLTGVVAGHSKIGTGRLVMTSELWILAPPYGYARSLSRIYRLGRPSTRNGRSDA</sequence>
<gene>
    <name evidence="1" type="ORF">OXU80_04685</name>
</gene>